<evidence type="ECO:0000259" key="7">
    <source>
        <dbReference type="Pfam" id="PF16661"/>
    </source>
</evidence>
<protein>
    <recommendedName>
        <fullName evidence="6">Cleavage and polyadenylation specificity factor subunit 2</fullName>
    </recommendedName>
    <alternativeName>
        <fullName evidence="6">Cleavage and polyadenylation specificity factor 100 kDa subunit</fullName>
    </alternativeName>
</protein>
<comment type="subcellular location">
    <subcellularLocation>
        <location evidence="1 6">Nucleus</location>
    </subcellularLocation>
</comment>
<keyword evidence="9" id="KW-1185">Reference proteome</keyword>
<keyword evidence="5 6" id="KW-0539">Nucleus</keyword>
<feature type="domain" description="Metallo-beta-lactamase" evidence="7">
    <location>
        <begin position="22"/>
        <end position="195"/>
    </location>
</feature>
<gene>
    <name evidence="8" type="ORF">POPTR_001G232432</name>
</gene>
<comment type="similarity">
    <text evidence="2 6">Belongs to the metallo-beta-lactamase superfamily. RNA-metabolizing metallo-beta-lactamase-like family. CPSF2/YSH1 subfamily.</text>
</comment>
<dbReference type="SUPFAM" id="SSF56281">
    <property type="entry name" value="Metallo-hydrolase/oxidoreductase"/>
    <property type="match status" value="1"/>
</dbReference>
<keyword evidence="3 6" id="KW-0507">mRNA processing</keyword>
<dbReference type="CDD" id="cd16293">
    <property type="entry name" value="CPSF2-like_MBL-fold"/>
    <property type="match status" value="1"/>
</dbReference>
<evidence type="ECO:0000313" key="8">
    <source>
        <dbReference type="EMBL" id="RQO85261.1"/>
    </source>
</evidence>
<dbReference type="GO" id="GO:0005847">
    <property type="term" value="C:mRNA cleavage and polyadenylation specificity factor complex"/>
    <property type="evidence" value="ECO:0000318"/>
    <property type="project" value="GO_Central"/>
</dbReference>
<proteinExistence type="inferred from homology"/>
<evidence type="ECO:0000313" key="9">
    <source>
        <dbReference type="Proteomes" id="UP000006729"/>
    </source>
</evidence>
<dbReference type="GO" id="GO:0003723">
    <property type="term" value="F:RNA binding"/>
    <property type="evidence" value="ECO:0000318"/>
    <property type="project" value="GO_Central"/>
</dbReference>
<sequence length="302" mass="33933">MGTSVQVTPLSGVYNENPLSYLVSIDGFNFLIDCGWNDHFDPSLLQPLSKVASKIDAVLLSYGDMLHLGALPFAMKQFGLNAPVFSTEPVYRLGLLTMYDQSFSRKAVSEFDLFSLDDIDSAFQNFTRLTYSQNHHLSGKGEGIVIAPHVAGHLLGGTVWKITKDGEDVVYAVDFNHRKERHLNGTVLESFYRPAVLITDAYNALNSQPSRQQRDKQFLETILKTLEGGGNVLLPVDSAGRVLELLLILEQFWGQRFLNYPIFFLSYVSSSTIDYIKSFLEWMSDSIAKSFETSRDNAFLMK</sequence>
<name>A0A3N7FD15_POPTR</name>
<reference evidence="8 9" key="1">
    <citation type="journal article" date="2006" name="Science">
        <title>The genome of black cottonwood, Populus trichocarpa (Torr. &amp; Gray).</title>
        <authorList>
            <person name="Tuskan G.A."/>
            <person name="Difazio S."/>
            <person name="Jansson S."/>
            <person name="Bohlmann J."/>
            <person name="Grigoriev I."/>
            <person name="Hellsten U."/>
            <person name="Putnam N."/>
            <person name="Ralph S."/>
            <person name="Rombauts S."/>
            <person name="Salamov A."/>
            <person name="Schein J."/>
            <person name="Sterck L."/>
            <person name="Aerts A."/>
            <person name="Bhalerao R.R."/>
            <person name="Bhalerao R.P."/>
            <person name="Blaudez D."/>
            <person name="Boerjan W."/>
            <person name="Brun A."/>
            <person name="Brunner A."/>
            <person name="Busov V."/>
            <person name="Campbell M."/>
            <person name="Carlson J."/>
            <person name="Chalot M."/>
            <person name="Chapman J."/>
            <person name="Chen G.L."/>
            <person name="Cooper D."/>
            <person name="Coutinho P.M."/>
            <person name="Couturier J."/>
            <person name="Covert S."/>
            <person name="Cronk Q."/>
            <person name="Cunningham R."/>
            <person name="Davis J."/>
            <person name="Degroeve S."/>
            <person name="Dejardin A."/>
            <person name="Depamphilis C."/>
            <person name="Detter J."/>
            <person name="Dirks B."/>
            <person name="Dubchak I."/>
            <person name="Duplessis S."/>
            <person name="Ehlting J."/>
            <person name="Ellis B."/>
            <person name="Gendler K."/>
            <person name="Goodstein D."/>
            <person name="Gribskov M."/>
            <person name="Grimwood J."/>
            <person name="Groover A."/>
            <person name="Gunter L."/>
            <person name="Hamberger B."/>
            <person name="Heinze B."/>
            <person name="Helariutta Y."/>
            <person name="Henrissat B."/>
            <person name="Holligan D."/>
            <person name="Holt R."/>
            <person name="Huang W."/>
            <person name="Islam-Faridi N."/>
            <person name="Jones S."/>
            <person name="Jones-Rhoades M."/>
            <person name="Jorgensen R."/>
            <person name="Joshi C."/>
            <person name="Kangasjarvi J."/>
            <person name="Karlsson J."/>
            <person name="Kelleher C."/>
            <person name="Kirkpatrick R."/>
            <person name="Kirst M."/>
            <person name="Kohler A."/>
            <person name="Kalluri U."/>
            <person name="Larimer F."/>
            <person name="Leebens-Mack J."/>
            <person name="Leple J.C."/>
            <person name="Locascio P."/>
            <person name="Lou Y."/>
            <person name="Lucas S."/>
            <person name="Martin F."/>
            <person name="Montanini B."/>
            <person name="Napoli C."/>
            <person name="Nelson D.R."/>
            <person name="Nelson C."/>
            <person name="Nieminen K."/>
            <person name="Nilsson O."/>
            <person name="Pereda V."/>
            <person name="Peter G."/>
            <person name="Philippe R."/>
            <person name="Pilate G."/>
            <person name="Poliakov A."/>
            <person name="Razumovskaya J."/>
            <person name="Richardson P."/>
            <person name="Rinaldi C."/>
            <person name="Ritland K."/>
            <person name="Rouze P."/>
            <person name="Ryaboy D."/>
            <person name="Schmutz J."/>
            <person name="Schrader J."/>
            <person name="Segerman B."/>
            <person name="Shin H."/>
            <person name="Siddiqui A."/>
            <person name="Sterky F."/>
            <person name="Terry A."/>
            <person name="Tsai C.J."/>
            <person name="Uberbacher E."/>
            <person name="Unneberg P."/>
            <person name="Vahala J."/>
            <person name="Wall K."/>
            <person name="Wessler S."/>
            <person name="Yang G."/>
            <person name="Yin T."/>
            <person name="Douglas C."/>
            <person name="Marra M."/>
            <person name="Sandberg G."/>
            <person name="Van de Peer Y."/>
            <person name="Rokhsar D."/>
        </authorList>
    </citation>
    <scope>NUCLEOTIDE SEQUENCE [LARGE SCALE GENOMIC DNA]</scope>
    <source>
        <strain evidence="9">cv. Nisqually</strain>
    </source>
</reference>
<keyword evidence="4 6" id="KW-0694">RNA-binding</keyword>
<evidence type="ECO:0000256" key="2">
    <source>
        <dbReference type="ARBA" id="ARBA00010624"/>
    </source>
</evidence>
<dbReference type="InterPro" id="IPR001279">
    <property type="entry name" value="Metallo-B-lactamas"/>
</dbReference>
<dbReference type="EMBL" id="CM009290">
    <property type="protein sequence ID" value="RQO85261.1"/>
    <property type="molecule type" value="Genomic_DNA"/>
</dbReference>
<evidence type="ECO:0000256" key="5">
    <source>
        <dbReference type="ARBA" id="ARBA00023242"/>
    </source>
</evidence>
<evidence type="ECO:0000256" key="4">
    <source>
        <dbReference type="ARBA" id="ARBA00022884"/>
    </source>
</evidence>
<dbReference type="PANTHER" id="PTHR45922">
    <property type="entry name" value="CLEAVAGE AND POLYADENYLATION SPECIFICITY FACTOR SUBUNIT 2"/>
    <property type="match status" value="1"/>
</dbReference>
<dbReference type="PANTHER" id="PTHR45922:SF1">
    <property type="entry name" value="CLEAVAGE AND POLYADENYLATION SPECIFICITY FACTOR SUBUNIT 2"/>
    <property type="match status" value="1"/>
</dbReference>
<accession>A0A3N7FD15</accession>
<dbReference type="STRING" id="3694.A0A3N7FD15"/>
<evidence type="ECO:0000256" key="6">
    <source>
        <dbReference type="RuleBase" id="RU365006"/>
    </source>
</evidence>
<dbReference type="AlphaFoldDB" id="A0A3N7FD15"/>
<dbReference type="Proteomes" id="UP000006729">
    <property type="component" value="Chromosome 1"/>
</dbReference>
<organism evidence="8 9">
    <name type="scientific">Populus trichocarpa</name>
    <name type="common">Western balsam poplar</name>
    <name type="synonym">Populus balsamifera subsp. trichocarpa</name>
    <dbReference type="NCBI Taxonomy" id="3694"/>
    <lineage>
        <taxon>Eukaryota</taxon>
        <taxon>Viridiplantae</taxon>
        <taxon>Streptophyta</taxon>
        <taxon>Embryophyta</taxon>
        <taxon>Tracheophyta</taxon>
        <taxon>Spermatophyta</taxon>
        <taxon>Magnoliopsida</taxon>
        <taxon>eudicotyledons</taxon>
        <taxon>Gunneridae</taxon>
        <taxon>Pentapetalae</taxon>
        <taxon>rosids</taxon>
        <taxon>fabids</taxon>
        <taxon>Malpighiales</taxon>
        <taxon>Salicaceae</taxon>
        <taxon>Saliceae</taxon>
        <taxon>Populus</taxon>
    </lineage>
</organism>
<dbReference type="InterPro" id="IPR036866">
    <property type="entry name" value="RibonucZ/Hydroxyglut_hydro"/>
</dbReference>
<dbReference type="Pfam" id="PF16661">
    <property type="entry name" value="Lactamase_B_6"/>
    <property type="match status" value="1"/>
</dbReference>
<dbReference type="InParanoid" id="A0A3N7FD15"/>
<dbReference type="InterPro" id="IPR035639">
    <property type="entry name" value="CPSF2_MBL"/>
</dbReference>
<dbReference type="InterPro" id="IPR027075">
    <property type="entry name" value="CPSF2"/>
</dbReference>
<evidence type="ECO:0000256" key="3">
    <source>
        <dbReference type="ARBA" id="ARBA00022664"/>
    </source>
</evidence>
<dbReference type="Gene3D" id="3.60.15.10">
    <property type="entry name" value="Ribonuclease Z/Hydroxyacylglutathione hydrolase-like"/>
    <property type="match status" value="1"/>
</dbReference>
<dbReference type="FunFam" id="3.60.15.10:FF:000008">
    <property type="entry name" value="Cleavage and polyadenylation specificity factor subunit 2"/>
    <property type="match status" value="1"/>
</dbReference>
<dbReference type="GO" id="GO:0006398">
    <property type="term" value="P:mRNA 3'-end processing by stem-loop binding and cleavage"/>
    <property type="evidence" value="ECO:0007669"/>
    <property type="project" value="InterPro"/>
</dbReference>
<evidence type="ECO:0000256" key="1">
    <source>
        <dbReference type="ARBA" id="ARBA00004123"/>
    </source>
</evidence>